<evidence type="ECO:0000256" key="13">
    <source>
        <dbReference type="ARBA" id="ARBA00034808"/>
    </source>
</evidence>
<dbReference type="PANTHER" id="PTHR11070">
    <property type="entry name" value="UVRD / RECB / PCRA DNA HELICASE FAMILY MEMBER"/>
    <property type="match status" value="1"/>
</dbReference>
<keyword evidence="2" id="KW-0540">Nuclease</keyword>
<evidence type="ECO:0000256" key="2">
    <source>
        <dbReference type="ARBA" id="ARBA00022722"/>
    </source>
</evidence>
<evidence type="ECO:0000256" key="9">
    <source>
        <dbReference type="ARBA" id="ARBA00023125"/>
    </source>
</evidence>
<evidence type="ECO:0000256" key="15">
    <source>
        <dbReference type="PROSITE-ProRule" id="PRU00560"/>
    </source>
</evidence>
<evidence type="ECO:0000256" key="1">
    <source>
        <dbReference type="ARBA" id="ARBA00009922"/>
    </source>
</evidence>
<dbReference type="Proteomes" id="UP000259211">
    <property type="component" value="Unassembled WGS sequence"/>
</dbReference>
<dbReference type="SUPFAM" id="SSF52540">
    <property type="entry name" value="P-loop containing nucleoside triphosphate hydrolases"/>
    <property type="match status" value="1"/>
</dbReference>
<keyword evidence="3 15" id="KW-0547">Nucleotide-binding</keyword>
<dbReference type="PROSITE" id="PS51198">
    <property type="entry name" value="UVRD_HELICASE_ATP_BIND"/>
    <property type="match status" value="1"/>
</dbReference>
<evidence type="ECO:0000256" key="10">
    <source>
        <dbReference type="ARBA" id="ARBA00023204"/>
    </source>
</evidence>
<dbReference type="EC" id="5.6.2.4" evidence="13"/>
<evidence type="ECO:0000313" key="18">
    <source>
        <dbReference type="EMBL" id="RFT44920.1"/>
    </source>
</evidence>
<evidence type="ECO:0000256" key="8">
    <source>
        <dbReference type="ARBA" id="ARBA00022840"/>
    </source>
</evidence>
<evidence type="ECO:0000256" key="4">
    <source>
        <dbReference type="ARBA" id="ARBA00022763"/>
    </source>
</evidence>
<dbReference type="AlphaFoldDB" id="A0A3E2DHT1"/>
<dbReference type="GO" id="GO:0005829">
    <property type="term" value="C:cytosol"/>
    <property type="evidence" value="ECO:0007669"/>
    <property type="project" value="TreeGrafter"/>
</dbReference>
<keyword evidence="10" id="KW-0234">DNA repair</keyword>
<dbReference type="InterPro" id="IPR014017">
    <property type="entry name" value="DNA_helicase_UvrD-like_C"/>
</dbReference>
<dbReference type="GO" id="GO:0004527">
    <property type="term" value="F:exonuclease activity"/>
    <property type="evidence" value="ECO:0007669"/>
    <property type="project" value="UniProtKB-KW"/>
</dbReference>
<feature type="domain" description="UvrD-like helicase ATP-binding" evidence="16">
    <location>
        <begin position="13"/>
        <end position="297"/>
    </location>
</feature>
<dbReference type="Gene3D" id="1.10.10.160">
    <property type="match status" value="1"/>
</dbReference>
<dbReference type="GO" id="GO:0000725">
    <property type="term" value="P:recombinational repair"/>
    <property type="evidence" value="ECO:0007669"/>
    <property type="project" value="TreeGrafter"/>
</dbReference>
<dbReference type="GO" id="GO:0005524">
    <property type="term" value="F:ATP binding"/>
    <property type="evidence" value="ECO:0007669"/>
    <property type="project" value="UniProtKB-UniRule"/>
</dbReference>
<evidence type="ECO:0000256" key="7">
    <source>
        <dbReference type="ARBA" id="ARBA00022839"/>
    </source>
</evidence>
<dbReference type="Pfam" id="PF00580">
    <property type="entry name" value="UvrD-helicase"/>
    <property type="match status" value="1"/>
</dbReference>
<proteinExistence type="inferred from homology"/>
<evidence type="ECO:0000259" key="17">
    <source>
        <dbReference type="PROSITE" id="PS51217"/>
    </source>
</evidence>
<keyword evidence="5 15" id="KW-0378">Hydrolase</keyword>
<comment type="similarity">
    <text evidence="1">Belongs to the helicase family. UvrD subfamily.</text>
</comment>
<accession>A0A3E2DHT1</accession>
<evidence type="ECO:0000256" key="3">
    <source>
        <dbReference type="ARBA" id="ARBA00022741"/>
    </source>
</evidence>
<gene>
    <name evidence="18" type="ORF">CHT91_05540</name>
</gene>
<dbReference type="Gene3D" id="3.40.50.300">
    <property type="entry name" value="P-loop containing nucleotide triphosphate hydrolases"/>
    <property type="match status" value="3"/>
</dbReference>
<name>A0A3E2DHT1_9ACTN</name>
<dbReference type="InterPro" id="IPR000212">
    <property type="entry name" value="DNA_helicase_UvrD/REP"/>
</dbReference>
<feature type="binding site" evidence="15">
    <location>
        <begin position="34"/>
        <end position="41"/>
    </location>
    <ligand>
        <name>ATP</name>
        <dbReference type="ChEBI" id="CHEBI:30616"/>
    </ligand>
</feature>
<dbReference type="GO" id="GO:0003677">
    <property type="term" value="F:DNA binding"/>
    <property type="evidence" value="ECO:0007669"/>
    <property type="project" value="UniProtKB-KW"/>
</dbReference>
<dbReference type="GO" id="GO:0043138">
    <property type="term" value="F:3'-5' DNA helicase activity"/>
    <property type="evidence" value="ECO:0007669"/>
    <property type="project" value="UniProtKB-EC"/>
</dbReference>
<keyword evidence="8 15" id="KW-0067">ATP-binding</keyword>
<keyword evidence="4" id="KW-0227">DNA damage</keyword>
<dbReference type="InterPro" id="IPR038726">
    <property type="entry name" value="PDDEXK_AddAB-type"/>
</dbReference>
<dbReference type="GO" id="GO:0033202">
    <property type="term" value="C:DNA helicase complex"/>
    <property type="evidence" value="ECO:0007669"/>
    <property type="project" value="TreeGrafter"/>
</dbReference>
<comment type="caution">
    <text evidence="18">The sequence shown here is derived from an EMBL/GenBank/DDBJ whole genome shotgun (WGS) entry which is preliminary data.</text>
</comment>
<keyword evidence="7" id="KW-0269">Exonuclease</keyword>
<dbReference type="EMBL" id="NOWI01000004">
    <property type="protein sequence ID" value="RFT44920.1"/>
    <property type="molecule type" value="Genomic_DNA"/>
</dbReference>
<dbReference type="InterPro" id="IPR011604">
    <property type="entry name" value="PDDEXK-like_dom_sf"/>
</dbReference>
<dbReference type="PANTHER" id="PTHR11070:SF59">
    <property type="entry name" value="DNA 3'-5' HELICASE"/>
    <property type="match status" value="1"/>
</dbReference>
<comment type="catalytic activity">
    <reaction evidence="12">
        <text>Couples ATP hydrolysis with the unwinding of duplex DNA by translocating in the 3'-5' direction.</text>
        <dbReference type="EC" id="5.6.2.4"/>
    </reaction>
</comment>
<dbReference type="InterPro" id="IPR027417">
    <property type="entry name" value="P-loop_NTPase"/>
</dbReference>
<evidence type="ECO:0000256" key="14">
    <source>
        <dbReference type="ARBA" id="ARBA00048988"/>
    </source>
</evidence>
<organism evidence="18 19">
    <name type="scientific">Cutibacterium avidum</name>
    <dbReference type="NCBI Taxonomy" id="33010"/>
    <lineage>
        <taxon>Bacteria</taxon>
        <taxon>Bacillati</taxon>
        <taxon>Actinomycetota</taxon>
        <taxon>Actinomycetes</taxon>
        <taxon>Propionibacteriales</taxon>
        <taxon>Propionibacteriaceae</taxon>
        <taxon>Cutibacterium</taxon>
    </lineage>
</organism>
<feature type="domain" description="UvrD-like helicase C-terminal" evidence="17">
    <location>
        <begin position="304"/>
        <end position="623"/>
    </location>
</feature>
<dbReference type="Pfam" id="PF13361">
    <property type="entry name" value="UvrD_C"/>
    <property type="match status" value="1"/>
</dbReference>
<evidence type="ECO:0000259" key="16">
    <source>
        <dbReference type="PROSITE" id="PS51198"/>
    </source>
</evidence>
<keyword evidence="6 15" id="KW-0347">Helicase</keyword>
<evidence type="ECO:0000313" key="19">
    <source>
        <dbReference type="Proteomes" id="UP000259211"/>
    </source>
</evidence>
<reference evidence="18 19" key="1">
    <citation type="submission" date="2017-07" db="EMBL/GenBank/DDBJ databases">
        <authorList>
            <person name="Sun Z.S."/>
            <person name="Albrecht U."/>
            <person name="Echele G."/>
            <person name="Lee C.C."/>
        </authorList>
    </citation>
    <scope>NUCLEOTIDE SEQUENCE [LARGE SCALE GENOMIC DNA]</scope>
    <source>
        <strain evidence="18 19">P16-029</strain>
    </source>
</reference>
<dbReference type="Gene3D" id="3.90.320.10">
    <property type="match status" value="1"/>
</dbReference>
<keyword evidence="11" id="KW-0413">Isomerase</keyword>
<comment type="catalytic activity">
    <reaction evidence="14">
        <text>ATP + H2O = ADP + phosphate + H(+)</text>
        <dbReference type="Rhea" id="RHEA:13065"/>
        <dbReference type="ChEBI" id="CHEBI:15377"/>
        <dbReference type="ChEBI" id="CHEBI:15378"/>
        <dbReference type="ChEBI" id="CHEBI:30616"/>
        <dbReference type="ChEBI" id="CHEBI:43474"/>
        <dbReference type="ChEBI" id="CHEBI:456216"/>
        <dbReference type="EC" id="5.6.2.4"/>
    </reaction>
</comment>
<evidence type="ECO:0000256" key="12">
    <source>
        <dbReference type="ARBA" id="ARBA00034617"/>
    </source>
</evidence>
<protein>
    <recommendedName>
        <fullName evidence="13">DNA 3'-5' helicase</fullName>
        <ecNumber evidence="13">5.6.2.4</ecNumber>
    </recommendedName>
</protein>
<sequence>MLSQVGGGMCAMHGWDDAQVRVLNDDAGTVLVMGGPGTGRTGLCLEVAAQYVEAGGSLSDILLLGQTRPAAQTLRNGLVRRLGGAHLDPHVMTVHALARRILGSRHFSGRLLTAPEQEFRIRELLAARDMTDWPEELQACAQTSQFASDVRVMAARLRQEGCDPQDLTAAGMTWGVPEWQVLGPFLTDYLDVLDLEGAVDYAEAVHRARIALTRPGAAIDVRSRVKLLVCDDLTECDPSQIRLIAQIAQCHVPCVLTADPDQTVYGFRGAAAERLDDLIDEFPDVSIHHLTINYRNHAHVADVVESLRAGMPAIPSSSRLRRRANNAAATDAGTVAAVRAGSATRLVRKVAGSLRHAHVADGVPWSEMAVVTRHGAELGVIATILASQGIPVLRSRDEHALSDVHAVTQILNALEVAVYLATGTQPGRREVSALITNPLAGIDLTVVHRLETWCRLVRREELNWEVLQELAADASSSVTRTEMADDAVSDGAHDDSDVTTVPPGLRVLAEPLAALVRRVHLSASLLRLGGTCHEALWALWQGSSWASALRRRALAGDASADRDLDGLCSLFDMAEAARTMAGVSGGRRLIDMVSREQIPADRARESDEDRDGVTVVTAHRVKGREFSVVAVCGLEEGNWPADNHTGSLVAADRWSPDGPVMVPGWSENLRAETRLLLVACSRARDQLLLCSVESPDEGIRPSGVLTGIPHLEDSANALNFASLTELVGELRRVVADETESPGVRVQAQELLDDLRGEEHHGRPLVPQADPQTWWREGAPRQADVTGEIELGASHIGELLTCPRRWFMTRRAGASNGAALRASIGTLVHRICAENMDQWSLSGALAELEESWSDIELTAEWQQEAELDDAKAALKRFDGWLASRDRDLIGAEVRVDGTIKVPSGVARVRGSIDRLERDAEGACYVVDLKTGTSKSPETKNSHHLQIGVYQAVVAAGGVASLGKASVSGAELVHLRIGAGKGQANAKIDRQSGLSDVPWPKGTEPVDGCQNWIEASVDKAVKIVKSGEYTAIANKGCGHCPARAGCPALVPKDSSTAVPRQRGRAS</sequence>
<keyword evidence="9" id="KW-0238">DNA-binding</keyword>
<evidence type="ECO:0000256" key="5">
    <source>
        <dbReference type="ARBA" id="ARBA00022801"/>
    </source>
</evidence>
<dbReference type="InterPro" id="IPR014016">
    <property type="entry name" value="UvrD-like_ATP-bd"/>
</dbReference>
<dbReference type="InterPro" id="IPR013986">
    <property type="entry name" value="DExx_box_DNA_helicase_dom_sf"/>
</dbReference>
<dbReference type="PROSITE" id="PS51217">
    <property type="entry name" value="UVRD_HELICASE_CTER"/>
    <property type="match status" value="1"/>
</dbReference>
<dbReference type="Pfam" id="PF12705">
    <property type="entry name" value="PDDEXK_1"/>
    <property type="match status" value="1"/>
</dbReference>
<evidence type="ECO:0000256" key="6">
    <source>
        <dbReference type="ARBA" id="ARBA00022806"/>
    </source>
</evidence>
<evidence type="ECO:0000256" key="11">
    <source>
        <dbReference type="ARBA" id="ARBA00023235"/>
    </source>
</evidence>